<comment type="subcellular location">
    <subcellularLocation>
        <location evidence="1">Secreted</location>
    </subcellularLocation>
</comment>
<evidence type="ECO:0000256" key="3">
    <source>
        <dbReference type="ARBA" id="ARBA00022525"/>
    </source>
</evidence>
<reference evidence="9 10" key="1">
    <citation type="submission" date="2024-01" db="EMBL/GenBank/DDBJ databases">
        <title>A telomere-to-telomere, gap-free genome of sweet tea (Lithocarpus litseifolius).</title>
        <authorList>
            <person name="Zhou J."/>
        </authorList>
    </citation>
    <scope>NUCLEOTIDE SEQUENCE [LARGE SCALE GENOMIC DNA]</scope>
    <source>
        <strain evidence="9">Zhou-2022a</strain>
        <tissue evidence="9">Leaf</tissue>
    </source>
</reference>
<organism evidence="9 10">
    <name type="scientific">Lithocarpus litseifolius</name>
    <dbReference type="NCBI Taxonomy" id="425828"/>
    <lineage>
        <taxon>Eukaryota</taxon>
        <taxon>Viridiplantae</taxon>
        <taxon>Streptophyta</taxon>
        <taxon>Embryophyta</taxon>
        <taxon>Tracheophyta</taxon>
        <taxon>Spermatophyta</taxon>
        <taxon>Magnoliopsida</taxon>
        <taxon>eudicotyledons</taxon>
        <taxon>Gunneridae</taxon>
        <taxon>Pentapetalae</taxon>
        <taxon>rosids</taxon>
        <taxon>fabids</taxon>
        <taxon>Fagales</taxon>
        <taxon>Fagaceae</taxon>
        <taxon>Lithocarpus</taxon>
    </lineage>
</organism>
<dbReference type="AlphaFoldDB" id="A0AAW2C2W5"/>
<evidence type="ECO:0000256" key="4">
    <source>
        <dbReference type="ARBA" id="ARBA00022702"/>
    </source>
</evidence>
<evidence type="ECO:0000313" key="10">
    <source>
        <dbReference type="Proteomes" id="UP001459277"/>
    </source>
</evidence>
<dbReference type="InterPro" id="IPR044730">
    <property type="entry name" value="RNase_H-like_dom_plant"/>
</dbReference>
<dbReference type="PANTHER" id="PTHR47074">
    <property type="entry name" value="BNAC02G40300D PROTEIN"/>
    <property type="match status" value="1"/>
</dbReference>
<dbReference type="GO" id="GO:0005179">
    <property type="term" value="F:hormone activity"/>
    <property type="evidence" value="ECO:0007669"/>
    <property type="project" value="UniProtKB-KW"/>
</dbReference>
<proteinExistence type="inferred from homology"/>
<dbReference type="SUPFAM" id="SSF53098">
    <property type="entry name" value="Ribonuclease H-like"/>
    <property type="match status" value="1"/>
</dbReference>
<feature type="domain" description="RNase H type-1" evidence="8">
    <location>
        <begin position="225"/>
        <end position="347"/>
    </location>
</feature>
<keyword evidence="5 7" id="KW-0732">Signal</keyword>
<gene>
    <name evidence="9" type="ORF">SO802_026439</name>
</gene>
<dbReference type="Pfam" id="PF05498">
    <property type="entry name" value="RALF"/>
    <property type="match status" value="1"/>
</dbReference>
<keyword evidence="4" id="KW-0372">Hormone</keyword>
<dbReference type="InterPro" id="IPR002156">
    <property type="entry name" value="RNaseH_domain"/>
</dbReference>
<evidence type="ECO:0000256" key="7">
    <source>
        <dbReference type="SAM" id="SignalP"/>
    </source>
</evidence>
<keyword evidence="6" id="KW-1015">Disulfide bond</keyword>
<evidence type="ECO:0000256" key="1">
    <source>
        <dbReference type="ARBA" id="ARBA00004613"/>
    </source>
</evidence>
<name>A0AAW2C2W5_9ROSI</name>
<dbReference type="GO" id="GO:0040008">
    <property type="term" value="P:regulation of growth"/>
    <property type="evidence" value="ECO:0007669"/>
    <property type="project" value="UniProtKB-ARBA"/>
</dbReference>
<feature type="signal peptide" evidence="7">
    <location>
        <begin position="1"/>
        <end position="27"/>
    </location>
</feature>
<dbReference type="Gene3D" id="3.30.420.10">
    <property type="entry name" value="Ribonuclease H-like superfamily/Ribonuclease H"/>
    <property type="match status" value="1"/>
</dbReference>
<dbReference type="EMBL" id="JAZDWU010000009">
    <property type="protein sequence ID" value="KAK9991454.1"/>
    <property type="molecule type" value="Genomic_DNA"/>
</dbReference>
<dbReference type="InterPro" id="IPR036397">
    <property type="entry name" value="RNaseH_sf"/>
</dbReference>
<evidence type="ECO:0000256" key="5">
    <source>
        <dbReference type="ARBA" id="ARBA00022729"/>
    </source>
</evidence>
<dbReference type="GO" id="GO:0005576">
    <property type="term" value="C:extracellular region"/>
    <property type="evidence" value="ECO:0007669"/>
    <property type="project" value="UniProtKB-SubCell"/>
</dbReference>
<evidence type="ECO:0000259" key="8">
    <source>
        <dbReference type="Pfam" id="PF13456"/>
    </source>
</evidence>
<feature type="chain" id="PRO_5043621031" description="RNase H type-1 domain-containing protein" evidence="7">
    <location>
        <begin position="28"/>
        <end position="373"/>
    </location>
</feature>
<accession>A0AAW2C2W5</accession>
<sequence>MSKPSQIFGLTSLYLVLLFLHTHLPISNEISILGLDSLKNSEIDVMAKRACTQSIGECFTEPEMDSGTSRRVLVMQKKYISYETLRRDMTPCQTPGSSYYNCHAGTANPYNRGCEVITGCARVWDANFAWLLKKTKNCLSLLDVIQCCQDHSDSLDLFAMIISLLWTRRNKLRVGESVPPSANINALAADSLQEFHCAQSSPIPTAKPVIPTRWSPPPAGWVKVNFDGATFKESNLAGLGGVIRNNRGLIMAAFTQTIPLPTSVEMVEVLAACSALGLAQELCLNTVQLEGDSEVIINALSTGGMVSSSYGHIIMDINHLSSAFQCLAFCHTRRPGNKVAHKLARSACMFSPFQVWLEEIPLEVVSVYSADIP</sequence>
<dbReference type="PANTHER" id="PTHR47074:SF48">
    <property type="entry name" value="POLYNUCLEOTIDYL TRANSFERASE, RIBONUCLEASE H-LIKE SUPERFAMILY PROTEIN"/>
    <property type="match status" value="1"/>
</dbReference>
<dbReference type="Proteomes" id="UP001459277">
    <property type="component" value="Unassembled WGS sequence"/>
</dbReference>
<evidence type="ECO:0000256" key="6">
    <source>
        <dbReference type="ARBA" id="ARBA00023157"/>
    </source>
</evidence>
<evidence type="ECO:0000313" key="9">
    <source>
        <dbReference type="EMBL" id="KAK9991454.1"/>
    </source>
</evidence>
<dbReference type="Pfam" id="PF13456">
    <property type="entry name" value="RVT_3"/>
    <property type="match status" value="1"/>
</dbReference>
<dbReference type="GO" id="GO:0004523">
    <property type="term" value="F:RNA-DNA hybrid ribonuclease activity"/>
    <property type="evidence" value="ECO:0007669"/>
    <property type="project" value="InterPro"/>
</dbReference>
<dbReference type="InterPro" id="IPR052929">
    <property type="entry name" value="RNase_H-like_EbsB-rel"/>
</dbReference>
<dbReference type="GO" id="GO:0003676">
    <property type="term" value="F:nucleic acid binding"/>
    <property type="evidence" value="ECO:0007669"/>
    <property type="project" value="InterPro"/>
</dbReference>
<comment type="similarity">
    <text evidence="2">Belongs to the plant rapid alkalinization factor (RALF) family.</text>
</comment>
<keyword evidence="10" id="KW-1185">Reference proteome</keyword>
<dbReference type="InterPro" id="IPR012337">
    <property type="entry name" value="RNaseH-like_sf"/>
</dbReference>
<comment type="caution">
    <text evidence="9">The sequence shown here is derived from an EMBL/GenBank/DDBJ whole genome shotgun (WGS) entry which is preliminary data.</text>
</comment>
<dbReference type="InterPro" id="IPR008801">
    <property type="entry name" value="RALF"/>
</dbReference>
<keyword evidence="3" id="KW-0964">Secreted</keyword>
<evidence type="ECO:0000256" key="2">
    <source>
        <dbReference type="ARBA" id="ARBA00009178"/>
    </source>
</evidence>
<dbReference type="CDD" id="cd06222">
    <property type="entry name" value="RNase_H_like"/>
    <property type="match status" value="1"/>
</dbReference>
<protein>
    <recommendedName>
        <fullName evidence="8">RNase H type-1 domain-containing protein</fullName>
    </recommendedName>
</protein>